<dbReference type="Proteomes" id="UP000739538">
    <property type="component" value="Unassembled WGS sequence"/>
</dbReference>
<evidence type="ECO:0000313" key="1">
    <source>
        <dbReference type="EMBL" id="MCA9758818.1"/>
    </source>
</evidence>
<dbReference type="InterPro" id="IPR007367">
    <property type="entry name" value="DUF433"/>
</dbReference>
<reference evidence="1" key="2">
    <citation type="journal article" date="2021" name="Microbiome">
        <title>Successional dynamics and alternative stable states in a saline activated sludge microbial community over 9 years.</title>
        <authorList>
            <person name="Wang Y."/>
            <person name="Ye J."/>
            <person name="Ju F."/>
            <person name="Liu L."/>
            <person name="Boyd J.A."/>
            <person name="Deng Y."/>
            <person name="Parks D.H."/>
            <person name="Jiang X."/>
            <person name="Yin X."/>
            <person name="Woodcroft B.J."/>
            <person name="Tyson G.W."/>
            <person name="Hugenholtz P."/>
            <person name="Polz M.F."/>
            <person name="Zhang T."/>
        </authorList>
    </citation>
    <scope>NUCLEOTIDE SEQUENCE</scope>
    <source>
        <strain evidence="1">HKST-UBA02</strain>
    </source>
</reference>
<comment type="caution">
    <text evidence="1">The sequence shown here is derived from an EMBL/GenBank/DDBJ whole genome shotgun (WGS) entry which is preliminary data.</text>
</comment>
<dbReference type="Pfam" id="PF04255">
    <property type="entry name" value="DUF433"/>
    <property type="match status" value="1"/>
</dbReference>
<evidence type="ECO:0000313" key="2">
    <source>
        <dbReference type="Proteomes" id="UP000739538"/>
    </source>
</evidence>
<dbReference type="AlphaFoldDB" id="A0A956NGM0"/>
<organism evidence="1 2">
    <name type="scientific">Eiseniibacteriota bacterium</name>
    <dbReference type="NCBI Taxonomy" id="2212470"/>
    <lineage>
        <taxon>Bacteria</taxon>
        <taxon>Candidatus Eiseniibacteriota</taxon>
    </lineage>
</organism>
<name>A0A956NGM0_UNCEI</name>
<dbReference type="Gene3D" id="1.10.10.10">
    <property type="entry name" value="Winged helix-like DNA-binding domain superfamily/Winged helix DNA-binding domain"/>
    <property type="match status" value="1"/>
</dbReference>
<proteinExistence type="predicted"/>
<dbReference type="EMBL" id="JAGQHS010000216">
    <property type="protein sequence ID" value="MCA9758818.1"/>
    <property type="molecule type" value="Genomic_DNA"/>
</dbReference>
<dbReference type="SUPFAM" id="SSF46689">
    <property type="entry name" value="Homeodomain-like"/>
    <property type="match status" value="1"/>
</dbReference>
<gene>
    <name evidence="1" type="ORF">KDA27_23695</name>
</gene>
<dbReference type="PANTHER" id="PTHR34849">
    <property type="entry name" value="SSL5025 PROTEIN"/>
    <property type="match status" value="1"/>
</dbReference>
<dbReference type="InterPro" id="IPR009057">
    <property type="entry name" value="Homeodomain-like_sf"/>
</dbReference>
<reference evidence="1" key="1">
    <citation type="submission" date="2020-04" db="EMBL/GenBank/DDBJ databases">
        <authorList>
            <person name="Zhang T."/>
        </authorList>
    </citation>
    <scope>NUCLEOTIDE SEQUENCE</scope>
    <source>
        <strain evidence="1">HKST-UBA02</strain>
    </source>
</reference>
<sequence length="68" mass="7309">MIQIAPHVVVDDEILAGKPIVQGTRIPVSLVVGQIASDESMETVMEEYALTREQVLAALAYAATVVEE</sequence>
<dbReference type="PANTHER" id="PTHR34849:SF3">
    <property type="entry name" value="SSR2962 PROTEIN"/>
    <property type="match status" value="1"/>
</dbReference>
<protein>
    <submittedName>
        <fullName evidence="1">DUF433 domain-containing protein</fullName>
    </submittedName>
</protein>
<accession>A0A956NGM0</accession>
<dbReference type="InterPro" id="IPR036388">
    <property type="entry name" value="WH-like_DNA-bd_sf"/>
</dbReference>